<keyword evidence="1" id="KW-0611">Plant defense</keyword>
<dbReference type="GO" id="GO:0043531">
    <property type="term" value="F:ADP binding"/>
    <property type="evidence" value="ECO:0007669"/>
    <property type="project" value="InterPro"/>
</dbReference>
<gene>
    <name evidence="3" type="ORF">O6P43_012140</name>
</gene>
<evidence type="ECO:0000256" key="1">
    <source>
        <dbReference type="ARBA" id="ARBA00022821"/>
    </source>
</evidence>
<comment type="caution">
    <text evidence="3">The sequence shown here is derived from an EMBL/GenBank/DDBJ whole genome shotgun (WGS) entry which is preliminary data.</text>
</comment>
<keyword evidence="4" id="KW-1185">Reference proteome</keyword>
<dbReference type="AlphaFoldDB" id="A0AAD7PUJ9"/>
<proteinExistence type="predicted"/>
<evidence type="ECO:0000313" key="4">
    <source>
        <dbReference type="Proteomes" id="UP001163823"/>
    </source>
</evidence>
<evidence type="ECO:0000313" key="3">
    <source>
        <dbReference type="EMBL" id="KAJ7967962.1"/>
    </source>
</evidence>
<name>A0AAD7PUJ9_QUISA</name>
<accession>A0AAD7PUJ9</accession>
<reference evidence="3" key="1">
    <citation type="journal article" date="2023" name="Science">
        <title>Elucidation of the pathway for biosynthesis of saponin adjuvants from the soapbark tree.</title>
        <authorList>
            <person name="Reed J."/>
            <person name="Orme A."/>
            <person name="El-Demerdash A."/>
            <person name="Owen C."/>
            <person name="Martin L.B.B."/>
            <person name="Misra R.C."/>
            <person name="Kikuchi S."/>
            <person name="Rejzek M."/>
            <person name="Martin A.C."/>
            <person name="Harkess A."/>
            <person name="Leebens-Mack J."/>
            <person name="Louveau T."/>
            <person name="Stephenson M.J."/>
            <person name="Osbourn A."/>
        </authorList>
    </citation>
    <scope>NUCLEOTIDE SEQUENCE</scope>
    <source>
        <strain evidence="3">S10</strain>
    </source>
</reference>
<dbReference type="KEGG" id="qsa:O6P43_012140"/>
<feature type="domain" description="NB-ARC" evidence="2">
    <location>
        <begin position="66"/>
        <end position="189"/>
    </location>
</feature>
<dbReference type="SUPFAM" id="SSF52540">
    <property type="entry name" value="P-loop containing nucleoside triphosphate hydrolases"/>
    <property type="match status" value="1"/>
</dbReference>
<dbReference type="Pfam" id="PF00931">
    <property type="entry name" value="NB-ARC"/>
    <property type="match status" value="1"/>
</dbReference>
<organism evidence="3 4">
    <name type="scientific">Quillaja saponaria</name>
    <name type="common">Soap bark tree</name>
    <dbReference type="NCBI Taxonomy" id="32244"/>
    <lineage>
        <taxon>Eukaryota</taxon>
        <taxon>Viridiplantae</taxon>
        <taxon>Streptophyta</taxon>
        <taxon>Embryophyta</taxon>
        <taxon>Tracheophyta</taxon>
        <taxon>Spermatophyta</taxon>
        <taxon>Magnoliopsida</taxon>
        <taxon>eudicotyledons</taxon>
        <taxon>Gunneridae</taxon>
        <taxon>Pentapetalae</taxon>
        <taxon>rosids</taxon>
        <taxon>fabids</taxon>
        <taxon>Fabales</taxon>
        <taxon>Quillajaceae</taxon>
        <taxon>Quillaja</taxon>
    </lineage>
</organism>
<dbReference type="InterPro" id="IPR050905">
    <property type="entry name" value="Plant_NBS-LRR"/>
</dbReference>
<evidence type="ECO:0000259" key="2">
    <source>
        <dbReference type="Pfam" id="PF00931"/>
    </source>
</evidence>
<dbReference type="Proteomes" id="UP001163823">
    <property type="component" value="Chromosome 5"/>
</dbReference>
<dbReference type="InterPro" id="IPR002182">
    <property type="entry name" value="NB-ARC"/>
</dbReference>
<dbReference type="PANTHER" id="PTHR33463">
    <property type="entry name" value="NB-ARC DOMAIN-CONTAINING PROTEIN-RELATED"/>
    <property type="match status" value="1"/>
</dbReference>
<dbReference type="PANTHER" id="PTHR33463:SF186">
    <property type="entry name" value="NB-ARC DOMAIN-CONTAINING PROTEIN"/>
    <property type="match status" value="1"/>
</dbReference>
<sequence>MKAKRLPRWRFLQRSSLSEEMAKKRDEVWELIEDCQFPTGLLVYRQAEPASTVSNVPEIKGFPTLQNSLEKILGLLKNNNIKTILVFGIMGVGKTTILQNLNNHVEVAKLFDIVIFLRVSAAHNDDKLQEAIANRLMLDTEGVNDLGVVARMIHTELENKKYLLILDGDMEYINLDLLVIPSSNDGSKIVIGN</sequence>
<dbReference type="InterPro" id="IPR027417">
    <property type="entry name" value="P-loop_NTPase"/>
</dbReference>
<protein>
    <submittedName>
        <fullName evidence="3">Disease resistance protein</fullName>
    </submittedName>
</protein>
<dbReference type="EMBL" id="JARAOO010000005">
    <property type="protein sequence ID" value="KAJ7967962.1"/>
    <property type="molecule type" value="Genomic_DNA"/>
</dbReference>
<dbReference type="Gene3D" id="3.40.50.300">
    <property type="entry name" value="P-loop containing nucleotide triphosphate hydrolases"/>
    <property type="match status" value="1"/>
</dbReference>